<dbReference type="GO" id="GO:0042138">
    <property type="term" value="P:meiotic DNA double-strand break formation"/>
    <property type="evidence" value="ECO:0007669"/>
    <property type="project" value="EnsemblFungi"/>
</dbReference>
<feature type="region of interest" description="Disordered" evidence="1">
    <location>
        <begin position="127"/>
        <end position="152"/>
    </location>
</feature>
<sequence>MNCDLRQNNASVVDCNPRFVAHLVYQALLRYIVNVLSRKCPLSFQPNLCKKFSNTMLYADRYSNSINKILNRASLKENLTGNILYDLIYRKTRICLRKNIRKNELYSGLHEYETTVNEHIRQNVEHEIEESQTQENSTLNSSPPYTISYPSLPTEAAFTNNESSTTLQETISSDTILSSDNFLNEVLSSHSKSDI</sequence>
<evidence type="ECO:0000313" key="3">
    <source>
        <dbReference type="Proteomes" id="UP000016088"/>
    </source>
</evidence>
<evidence type="ECO:0000256" key="1">
    <source>
        <dbReference type="SAM" id="MobiDB-lite"/>
    </source>
</evidence>
<dbReference type="OrthoDB" id="5384210at2759"/>
<protein>
    <submittedName>
        <fullName evidence="2">Meiotic recombination protein Rec6</fullName>
    </submittedName>
</protein>
<dbReference type="GeneID" id="25033884"/>
<dbReference type="GO" id="GO:0007131">
    <property type="term" value="P:reciprocal meiotic recombination"/>
    <property type="evidence" value="ECO:0007669"/>
    <property type="project" value="EnsemblFungi"/>
</dbReference>
<dbReference type="OMA" id="ARTCNVE"/>
<name>S9PXN9_SCHOY</name>
<feature type="compositionally biased region" description="Polar residues" evidence="1">
    <location>
        <begin position="133"/>
        <end position="152"/>
    </location>
</feature>
<dbReference type="AlphaFoldDB" id="S9PXN9"/>
<evidence type="ECO:0000313" key="2">
    <source>
        <dbReference type="EMBL" id="EPX72233.1"/>
    </source>
</evidence>
<gene>
    <name evidence="2" type="ORF">SOCG_04924</name>
</gene>
<dbReference type="HOGENOM" id="CLU_1422175_0_0_1"/>
<keyword evidence="3" id="KW-1185">Reference proteome</keyword>
<dbReference type="RefSeq" id="XP_013019525.1">
    <property type="nucleotide sequence ID" value="XM_013164071.1"/>
</dbReference>
<organism evidence="2 3">
    <name type="scientific">Schizosaccharomyces octosporus (strain yFS286)</name>
    <name type="common">Fission yeast</name>
    <name type="synonym">Octosporomyces octosporus</name>
    <dbReference type="NCBI Taxonomy" id="483514"/>
    <lineage>
        <taxon>Eukaryota</taxon>
        <taxon>Fungi</taxon>
        <taxon>Dikarya</taxon>
        <taxon>Ascomycota</taxon>
        <taxon>Taphrinomycotina</taxon>
        <taxon>Schizosaccharomycetes</taxon>
        <taxon>Schizosaccharomycetales</taxon>
        <taxon>Schizosaccharomycetaceae</taxon>
        <taxon>Schizosaccharomyces</taxon>
    </lineage>
</organism>
<proteinExistence type="predicted"/>
<dbReference type="Proteomes" id="UP000016088">
    <property type="component" value="Unassembled WGS sequence"/>
</dbReference>
<dbReference type="VEuPathDB" id="FungiDB:SOCG_04924"/>
<reference evidence="2 3" key="1">
    <citation type="journal article" date="2011" name="Science">
        <title>Comparative functional genomics of the fission yeasts.</title>
        <authorList>
            <person name="Rhind N."/>
            <person name="Chen Z."/>
            <person name="Yassour M."/>
            <person name="Thompson D.A."/>
            <person name="Haas B.J."/>
            <person name="Habib N."/>
            <person name="Wapinski I."/>
            <person name="Roy S."/>
            <person name="Lin M.F."/>
            <person name="Heiman D.I."/>
            <person name="Young S.K."/>
            <person name="Furuya K."/>
            <person name="Guo Y."/>
            <person name="Pidoux A."/>
            <person name="Chen H.M."/>
            <person name="Robbertse B."/>
            <person name="Goldberg J.M."/>
            <person name="Aoki K."/>
            <person name="Bayne E.H."/>
            <person name="Berlin A.M."/>
            <person name="Desjardins C.A."/>
            <person name="Dobbs E."/>
            <person name="Dukaj L."/>
            <person name="Fan L."/>
            <person name="FitzGerald M.G."/>
            <person name="French C."/>
            <person name="Gujja S."/>
            <person name="Hansen K."/>
            <person name="Keifenheim D."/>
            <person name="Levin J.Z."/>
            <person name="Mosher R.A."/>
            <person name="Mueller C.A."/>
            <person name="Pfiffner J."/>
            <person name="Priest M."/>
            <person name="Russ C."/>
            <person name="Smialowska A."/>
            <person name="Swoboda P."/>
            <person name="Sykes S.M."/>
            <person name="Vaughn M."/>
            <person name="Vengrova S."/>
            <person name="Yoder R."/>
            <person name="Zeng Q."/>
            <person name="Allshire R."/>
            <person name="Baulcombe D."/>
            <person name="Birren B.W."/>
            <person name="Brown W."/>
            <person name="Ekwall K."/>
            <person name="Kellis M."/>
            <person name="Leatherwood J."/>
            <person name="Levin H."/>
            <person name="Margalit H."/>
            <person name="Martienssen R."/>
            <person name="Nieduszynski C.A."/>
            <person name="Spatafora J.W."/>
            <person name="Friedman N."/>
            <person name="Dalgaard J.Z."/>
            <person name="Baumann P."/>
            <person name="Niki H."/>
            <person name="Regev A."/>
            <person name="Nusbaum C."/>
        </authorList>
    </citation>
    <scope>NUCLEOTIDE SEQUENCE [LARGE SCALE GENOMIC DNA]</scope>
    <source>
        <strain evidence="3">yFS286</strain>
    </source>
</reference>
<accession>S9PXN9</accession>
<dbReference type="EMBL" id="KE503207">
    <property type="protein sequence ID" value="EPX72233.1"/>
    <property type="molecule type" value="Genomic_DNA"/>
</dbReference>